<dbReference type="GO" id="GO:0042147">
    <property type="term" value="P:retrograde transport, endosome to Golgi"/>
    <property type="evidence" value="ECO:0007669"/>
    <property type="project" value="InterPro"/>
</dbReference>
<evidence type="ECO:0000313" key="9">
    <source>
        <dbReference type="Proteomes" id="UP000039324"/>
    </source>
</evidence>
<comment type="subcellular location">
    <subcellularLocation>
        <location evidence="1">Membrane</location>
        <topology evidence="1">Peripheral membrane protein</topology>
    </subcellularLocation>
</comment>
<dbReference type="InterPro" id="IPR005378">
    <property type="entry name" value="Vps35"/>
</dbReference>
<dbReference type="GO" id="GO:0005770">
    <property type="term" value="C:late endosome"/>
    <property type="evidence" value="ECO:0007669"/>
    <property type="project" value="TreeGrafter"/>
</dbReference>
<name>A0A0G4J4Z7_PLABS</name>
<reference evidence="8 9" key="1">
    <citation type="submission" date="2015-02" db="EMBL/GenBank/DDBJ databases">
        <authorList>
            <person name="Chooi Y.-H."/>
        </authorList>
    </citation>
    <scope>NUCLEOTIDE SEQUENCE [LARGE SCALE GENOMIC DNA]</scope>
    <source>
        <strain evidence="8">E3</strain>
    </source>
</reference>
<evidence type="ECO:0000256" key="3">
    <source>
        <dbReference type="ARBA" id="ARBA00022448"/>
    </source>
</evidence>
<organism evidence="8 9">
    <name type="scientific">Plasmodiophora brassicae</name>
    <name type="common">Clubroot disease agent</name>
    <dbReference type="NCBI Taxonomy" id="37360"/>
    <lineage>
        <taxon>Eukaryota</taxon>
        <taxon>Sar</taxon>
        <taxon>Rhizaria</taxon>
        <taxon>Endomyxa</taxon>
        <taxon>Phytomyxea</taxon>
        <taxon>Plasmodiophorida</taxon>
        <taxon>Plasmodiophoridae</taxon>
        <taxon>Plasmodiophora</taxon>
    </lineage>
</organism>
<comment type="function">
    <text evidence="6">Plays a role in vesicular protein sorting.</text>
</comment>
<evidence type="ECO:0000256" key="4">
    <source>
        <dbReference type="ARBA" id="ARBA00022927"/>
    </source>
</evidence>
<evidence type="ECO:0000256" key="7">
    <source>
        <dbReference type="SAM" id="MobiDB-lite"/>
    </source>
</evidence>
<dbReference type="EMBL" id="CDSF01000125">
    <property type="protein sequence ID" value="CEP02366.1"/>
    <property type="molecule type" value="Genomic_DNA"/>
</dbReference>
<dbReference type="GO" id="GO:0006886">
    <property type="term" value="P:intracellular protein transport"/>
    <property type="evidence" value="ECO:0007669"/>
    <property type="project" value="TreeGrafter"/>
</dbReference>
<feature type="region of interest" description="Disordered" evidence="7">
    <location>
        <begin position="1"/>
        <end position="31"/>
    </location>
</feature>
<sequence length="804" mass="90089">MVGGRPSSGGAATLGRPGSRSSLAGGDEQDRILDEANNNVKRNAFYMKRAIDEGHTGDAIKFATDMIYELRTGKLSPQNYYDLYISVTDELRSLEAYLEDVHLAADKKSNLYEKVQHAGNIIPRLYLLVLVGCIYIRTQTSPAMDILFDLVELCKGVQHPTRGLFLRSYLTQCSKDKLPDVNTALQGVDMSDPKPVKDAIEFLLQNFSEVNRLWVRMQHQGANRDRARRERERQNLRMLVGTNLVRLSQLESIDLATYKEVVLPRLLEQVINCKDKIAQEYLMDCIIQVFPDEYHLATLETFLGSISQLQPKVNSKDIVISLMNRLSSYALQSPHAIPDDLEMFAMFRDYSKTIMQAKEGMPVPDVLSLQVALVNFASKVYPDRLSYIDDILSNVAVTLQSTGSKTAPAKGVRHVVKLLTVPLETVSTRVLDLAHYANVLQYLDFENRKQVANSIVQSVLEAGAPLTDLGKATTLFEYIAPLLRDLDDTPPLDDSLKYEFEAEQHDVARLVHLLNASNTDAQFALLQMAKKQLCSGGPTRMPFTMPALAFSCLRLIPRVFEREQREDVDQAVKSKNVFRVVHQLISSIASTSPQVAVRIFLATALASDRCAFEEITYEFMTQAFMTYEEEIANSKEQHAAVQLFAGTIQHLSALSEESYDTLSSKVTQHAARLLKKRDQVRGLCLCAHMLWTSKCGGKNRGEAVLSALQRAIKISNNVMNAQEQAELLIEILDDMVHFFEKEVQCINAERIKNVVELVQEHLADLEDGRATKTIKGQFDQIVDRIKAKDGVSTYSHDAGDGFAA</sequence>
<dbReference type="AlphaFoldDB" id="A0A0G4J4Z7"/>
<comment type="similarity">
    <text evidence="2 6">Belongs to the VPS35 family.</text>
</comment>
<dbReference type="OMA" id="YERVQFC"/>
<evidence type="ECO:0000256" key="1">
    <source>
        <dbReference type="ARBA" id="ARBA00004170"/>
    </source>
</evidence>
<evidence type="ECO:0000256" key="2">
    <source>
        <dbReference type="ARBA" id="ARBA00006536"/>
    </source>
</evidence>
<dbReference type="GO" id="GO:0005829">
    <property type="term" value="C:cytosol"/>
    <property type="evidence" value="ECO:0007669"/>
    <property type="project" value="GOC"/>
</dbReference>
<protein>
    <recommendedName>
        <fullName evidence="6">Vacuolar protein sorting-associated protein 35</fullName>
    </recommendedName>
</protein>
<dbReference type="STRING" id="37360.A0A0G4J4Z7"/>
<gene>
    <name evidence="8" type="ORF">PBRA_008950</name>
</gene>
<dbReference type="InterPro" id="IPR042491">
    <property type="entry name" value="Vps35_C"/>
</dbReference>
<evidence type="ECO:0000256" key="6">
    <source>
        <dbReference type="PIRNR" id="PIRNR009375"/>
    </source>
</evidence>
<dbReference type="GO" id="GO:0030906">
    <property type="term" value="C:retromer, cargo-selective complex"/>
    <property type="evidence" value="ECO:0007669"/>
    <property type="project" value="InterPro"/>
</dbReference>
<dbReference type="Proteomes" id="UP000039324">
    <property type="component" value="Unassembled WGS sequence"/>
</dbReference>
<keyword evidence="4 6" id="KW-0653">Protein transport</keyword>
<keyword evidence="5" id="KW-0472">Membrane</keyword>
<keyword evidence="9" id="KW-1185">Reference proteome</keyword>
<dbReference type="PANTHER" id="PTHR11099">
    <property type="entry name" value="VACUOLAR SORTING PROTEIN 35"/>
    <property type="match status" value="1"/>
</dbReference>
<dbReference type="Gene3D" id="1.25.40.660">
    <property type="entry name" value="Vacuolar protein sorting-associated protein 35, helical subcomplex Vps35-C"/>
    <property type="match status" value="1"/>
</dbReference>
<keyword evidence="3 6" id="KW-0813">Transport</keyword>
<proteinExistence type="inferred from homology"/>
<accession>A0A0G4J4Z7</accession>
<dbReference type="PANTHER" id="PTHR11099:SF0">
    <property type="entry name" value="VACUOLAR PROTEIN SORTING-ASSOCIATED PROTEIN 35"/>
    <property type="match status" value="1"/>
</dbReference>
<dbReference type="Pfam" id="PF03635">
    <property type="entry name" value="Vps35"/>
    <property type="match status" value="1"/>
</dbReference>
<dbReference type="PIRSF" id="PIRSF009375">
    <property type="entry name" value="Retromer_Vps35"/>
    <property type="match status" value="1"/>
</dbReference>
<evidence type="ECO:0000313" key="8">
    <source>
        <dbReference type="EMBL" id="CEP02366.1"/>
    </source>
</evidence>
<dbReference type="OrthoDB" id="10258141at2759"/>
<evidence type="ECO:0000256" key="5">
    <source>
        <dbReference type="ARBA" id="ARBA00023136"/>
    </source>
</evidence>